<sequence>MPGPQTFPRSMNTVMKTPRKVNQSIKVAKLLEMADSDDELGWMKMQAGPRKVRVICTDPDATDSSSDEEGAFSASQLLKGTPRRLVHEIDLSVMHSLPISDSEEETSDLPSYFNVFDSQVMQSKLEHHTLVPSKLPKKTSSGKKQSEKTLARHVCKPVQKVDGLIKRTPSKKKLAEKDRGQRFRGVRQRPWGKWAAEIRDPVKGARLWLGTYDTAEEAAKAYDEAARKIRGPLAHTNFSGVVDNEEEESHACLFSSRHRNTRMKLGGDNDSVCTTNFQFDAEGSAVDSMEIDMEKPLVAEVEDIFTHRSDDLSSNLRPEDQKDSISSIIQVARGSSLTCSQASSESSSLSECTSTNCPSVESNLDDVPSGSPVLHEDSIQEACYGSSVIRCTAPAPSCPPSHIHVEACFSDLCNGSQSPASVLVKSLSSQFPYSPDGLPSTWESTSISAFCEEDSALLEFLYSNEDKAPCMNNEIENKDKLESLARASSAEIDDANVSADLDEDQIIMDLDAFLDFANFKDDADVDFDLGGASIFADADELDDINLLPDSDYPWFNCSEQNDENQALCA</sequence>
<evidence type="ECO:0000313" key="1">
    <source>
        <dbReference type="EMBL" id="KAJ7548377.1"/>
    </source>
</evidence>
<proteinExistence type="predicted"/>
<accession>A0ACC2D2A9</accession>
<organism evidence="1 2">
    <name type="scientific">Diphasiastrum complanatum</name>
    <name type="common">Issler's clubmoss</name>
    <name type="synonym">Lycopodium complanatum</name>
    <dbReference type="NCBI Taxonomy" id="34168"/>
    <lineage>
        <taxon>Eukaryota</taxon>
        <taxon>Viridiplantae</taxon>
        <taxon>Streptophyta</taxon>
        <taxon>Embryophyta</taxon>
        <taxon>Tracheophyta</taxon>
        <taxon>Lycopodiopsida</taxon>
        <taxon>Lycopodiales</taxon>
        <taxon>Lycopodiaceae</taxon>
        <taxon>Lycopodioideae</taxon>
        <taxon>Diphasiastrum</taxon>
    </lineage>
</organism>
<protein>
    <submittedName>
        <fullName evidence="1">Uncharacterized protein</fullName>
    </submittedName>
</protein>
<dbReference type="EMBL" id="CM055098">
    <property type="protein sequence ID" value="KAJ7548377.1"/>
    <property type="molecule type" value="Genomic_DNA"/>
</dbReference>
<comment type="caution">
    <text evidence="1">The sequence shown here is derived from an EMBL/GenBank/DDBJ whole genome shotgun (WGS) entry which is preliminary data.</text>
</comment>
<keyword evidence="2" id="KW-1185">Reference proteome</keyword>
<reference evidence="2" key="1">
    <citation type="journal article" date="2024" name="Proc. Natl. Acad. Sci. U.S.A.">
        <title>Extraordinary preservation of gene collinearity over three hundred million years revealed in homosporous lycophytes.</title>
        <authorList>
            <person name="Li C."/>
            <person name="Wickell D."/>
            <person name="Kuo L.Y."/>
            <person name="Chen X."/>
            <person name="Nie B."/>
            <person name="Liao X."/>
            <person name="Peng D."/>
            <person name="Ji J."/>
            <person name="Jenkins J."/>
            <person name="Williams M."/>
            <person name="Shu S."/>
            <person name="Plott C."/>
            <person name="Barry K."/>
            <person name="Rajasekar S."/>
            <person name="Grimwood J."/>
            <person name="Han X."/>
            <person name="Sun S."/>
            <person name="Hou Z."/>
            <person name="He W."/>
            <person name="Dai G."/>
            <person name="Sun C."/>
            <person name="Schmutz J."/>
            <person name="Leebens-Mack J.H."/>
            <person name="Li F.W."/>
            <person name="Wang L."/>
        </authorList>
    </citation>
    <scope>NUCLEOTIDE SEQUENCE [LARGE SCALE GENOMIC DNA]</scope>
    <source>
        <strain evidence="2">cv. PW_Plant_1</strain>
    </source>
</reference>
<name>A0ACC2D2A9_DIPCM</name>
<dbReference type="Proteomes" id="UP001162992">
    <property type="component" value="Chromosome 7"/>
</dbReference>
<gene>
    <name evidence="1" type="ORF">O6H91_07G009700</name>
</gene>
<evidence type="ECO:0000313" key="2">
    <source>
        <dbReference type="Proteomes" id="UP001162992"/>
    </source>
</evidence>